<comment type="caution">
    <text evidence="1">The sequence shown here is derived from an EMBL/GenBank/DDBJ whole genome shotgun (WGS) entry which is preliminary data.</text>
</comment>
<sequence length="279" mass="31182">VDLAREALQSGRHGVTLLVDLLDFCAWFLPEVDHAAKGWTDNTLTVYGGEFPQHDDALCEAIFGLRHAGIYLEFFMDPPRGHGLVDSATNSWIDEGKRRCNQGLDVAKAVRLWCRGERNDLPNLVEARSLPPLFYEQVVATLARCGCQVWHLSAHEQSPLLSTRRGSDWAHVWGIVSDNIDWAVVPGMKLIPLSFFDLHGVLKPKDAESPQWPEVESFLVAYTSADLVAEHLRLGHPPKEEEVKDGHRQGEGWKLRSPELALQVVVRISLAGALAAHWH</sequence>
<accession>A0ABP0NH36</accession>
<feature type="non-terminal residue" evidence="1">
    <location>
        <position position="1"/>
    </location>
</feature>
<protein>
    <submittedName>
        <fullName evidence="1">Uncharacterized protein</fullName>
    </submittedName>
</protein>
<dbReference type="EMBL" id="CAXAMM010028591">
    <property type="protein sequence ID" value="CAK9063101.1"/>
    <property type="molecule type" value="Genomic_DNA"/>
</dbReference>
<proteinExistence type="predicted"/>
<evidence type="ECO:0000313" key="1">
    <source>
        <dbReference type="EMBL" id="CAK9063101.1"/>
    </source>
</evidence>
<name>A0ABP0NH36_9DINO</name>
<dbReference type="Proteomes" id="UP001642464">
    <property type="component" value="Unassembled WGS sequence"/>
</dbReference>
<reference evidence="1 2" key="1">
    <citation type="submission" date="2024-02" db="EMBL/GenBank/DDBJ databases">
        <authorList>
            <person name="Chen Y."/>
            <person name="Shah S."/>
            <person name="Dougan E. K."/>
            <person name="Thang M."/>
            <person name="Chan C."/>
        </authorList>
    </citation>
    <scope>NUCLEOTIDE SEQUENCE [LARGE SCALE GENOMIC DNA]</scope>
</reference>
<gene>
    <name evidence="1" type="ORF">SCF082_LOCUS32737</name>
</gene>
<evidence type="ECO:0000313" key="2">
    <source>
        <dbReference type="Proteomes" id="UP001642464"/>
    </source>
</evidence>
<organism evidence="1 2">
    <name type="scientific">Durusdinium trenchii</name>
    <dbReference type="NCBI Taxonomy" id="1381693"/>
    <lineage>
        <taxon>Eukaryota</taxon>
        <taxon>Sar</taxon>
        <taxon>Alveolata</taxon>
        <taxon>Dinophyceae</taxon>
        <taxon>Suessiales</taxon>
        <taxon>Symbiodiniaceae</taxon>
        <taxon>Durusdinium</taxon>
    </lineage>
</organism>
<keyword evidence="2" id="KW-1185">Reference proteome</keyword>